<evidence type="ECO:0000256" key="1">
    <source>
        <dbReference type="SAM" id="MobiDB-lite"/>
    </source>
</evidence>
<keyword evidence="5" id="KW-1185">Reference proteome</keyword>
<dbReference type="SUPFAM" id="SSF51126">
    <property type="entry name" value="Pectin lyase-like"/>
    <property type="match status" value="2"/>
</dbReference>
<feature type="signal peptide" evidence="2">
    <location>
        <begin position="1"/>
        <end position="25"/>
    </location>
</feature>
<keyword evidence="4" id="KW-0456">Lyase</keyword>
<feature type="chain" id="PRO_5002001604" evidence="2">
    <location>
        <begin position="26"/>
        <end position="1673"/>
    </location>
</feature>
<dbReference type="InterPro" id="IPR011050">
    <property type="entry name" value="Pectin_lyase_fold/virulence"/>
</dbReference>
<dbReference type="PhylomeDB" id="A0A0A2KQ00"/>
<feature type="compositionally biased region" description="Low complexity" evidence="1">
    <location>
        <begin position="1496"/>
        <end position="1522"/>
    </location>
</feature>
<feature type="compositionally biased region" description="Pro residues" evidence="1">
    <location>
        <begin position="1407"/>
        <end position="1416"/>
    </location>
</feature>
<dbReference type="Gene3D" id="2.160.20.10">
    <property type="entry name" value="Single-stranded right-handed beta-helix, Pectin lyase-like"/>
    <property type="match status" value="2"/>
</dbReference>
<dbReference type="HOGENOM" id="CLU_002540_0_2_1"/>
<proteinExistence type="predicted"/>
<dbReference type="InterPro" id="IPR012334">
    <property type="entry name" value="Pectin_lyas_fold"/>
</dbReference>
<dbReference type="CDD" id="cd23668">
    <property type="entry name" value="GH55_beta13glucanase-like"/>
    <property type="match status" value="1"/>
</dbReference>
<dbReference type="PANTHER" id="PTHR33928">
    <property type="entry name" value="POLYGALACTURONASE QRT3"/>
    <property type="match status" value="1"/>
</dbReference>
<feature type="region of interest" description="Disordered" evidence="1">
    <location>
        <begin position="770"/>
        <end position="789"/>
    </location>
</feature>
<evidence type="ECO:0000313" key="5">
    <source>
        <dbReference type="Proteomes" id="UP000030104"/>
    </source>
</evidence>
<reference evidence="4 5" key="1">
    <citation type="journal article" date="2015" name="Mol. Plant Microbe Interact.">
        <title>Genome, transcriptome, and functional analyses of Penicillium expansum provide new insights into secondary metabolism and pathogenicity.</title>
        <authorList>
            <person name="Ballester A.R."/>
            <person name="Marcet-Houben M."/>
            <person name="Levin E."/>
            <person name="Sela N."/>
            <person name="Selma-Lazaro C."/>
            <person name="Carmona L."/>
            <person name="Wisniewski M."/>
            <person name="Droby S."/>
            <person name="Gonzalez-Candelas L."/>
            <person name="Gabaldon T."/>
        </authorList>
    </citation>
    <scope>NUCLEOTIDE SEQUENCE [LARGE SCALE GENOMIC DNA]</scope>
    <source>
        <strain evidence="4 5">PHI-1</strain>
    </source>
</reference>
<sequence>MTRQRFPPLFSSIFLLCIYFLSISGQYIQTYNVRRRLPNGREIREWQPTSLDPFRTIIDINPWAVYLEYNCYYMTAICRNANDFYSSTRGQVRGRSNTLFHYDFHTTTKNRPNGRSGKRRGKSCPTNWVAANNCPHSDQEPVWRNDGQWWTTALAPPPDGLKFILAPLTSGTSTTQSGISYSCDEFPAASWIEGGDGTGVVNNGPAGGASQKRCAAIACRSGAKAEQNWQATAHRFLRLELSRIIGQQGIWPPGGTQMQVAGFYFRMTNSANNVPARVIGYNASTMDRERQVSQAKRDEQRTPEEFRHWANTVTIEELEKLTSGTLSQHVIYANESIPVIHGNDGEEQCDENDRGWRPSFWSSCSAASKITNLRERNFAENTQHGDMLSPNPVQKREFTVTHAPLVSNVTISAIERAREIVDKAIEESSRLNAIRLVNPLRKRYKPKPGTVTDFFRSTRDNGEDSSLVHTLLNITEEIAAAAALVAEDDARQHHHSATRELWKATAAATQSGSYWMEHIARKGSVPWGDDPSYKVYRNVVDYGAVGDGVTDDTKAINKAMQDGKRCGEKCNGSTTKNAIIYFPPGRYLVSTTIEMPFGTQVIGDANDRPTLIASKRFIGLGVLSTDKYTGAGKGIDGGDQEWFVNTANFYRQLRNIRIDVTDTRPSQKVACLHYQVAQATSIQNVELVAKSGTGQMGIFAENGSGGVISDITFTGGGYGIYGGNQQFTAQRLTFNGCDVGVQIIWDWGWVWKSITMKNVKTGFKLLQEEKKQTSATKKRDGKSSPGGHIGSISVIDSSFEGVGTAVLIAPPNSKPGSGSTGVVIESVSFSGVEKAVADTSGATLLAPSTMVEHWALGPVYSSKAARSFSQGAKISGFQRDADLTDENGHYFERQKPQYENYAFGDFVHVKDFGAKGDGVADDTAALQAALFASQGKILFVDAGSYILTGTVVVPIGSKIVGETWSQLVASGKYFADASQPKVMLKVGNLNDVGSIEMQDLIFTSRGPAPGLIMVEWNVHASSPGAAGLWDCHARVGGATGTALTPKECPPSKSGINEGCNAASLMMHITPRASGYFENMWLWVADHMIDDPDLNDANNDMVQTSIYVARGILIESQSPVWLYGTSSEHSVFYQYNFYNTKKLFAGMIQTESPYYQPTPNPPAPFKGAVGVLPGDPSYKCAADDELSGCDESWGVIIKGSEDVFIASAGIYSWFSTYTQDCIDTQTCQKVLVLLEENFENVRIQNLITIGAKYVAVQDGKGIKAANNLNVDSHPQWTQISVFDVSHSAPGFEDLTWIDPKIWLLETPSFTCSVPCTVKIPPWTAATRIVDYPLITVSSGTWTSTITKPPLTITDLVFEPVTIQDSSKKGKEKRQDLEPFFPVPATTSAWPQVKYSGPDGKESLASPAGPFPTPPPSIGPDVKPPTSGHWPKSGIQPARGIDTSPKVKRCSYHDLTCYPQPWMFGEIPFGKVGASGDDGDDWDGSDLAAEEMVSCPLTSIQPKPSPPSTSSTTTSSTSSTSSLPEPSPRTGDPRLNSRHCYNSGYAADHERLDNAINSYCNRLFDRGPLLGVPFSLEEKFPFSGNPWPLVVVISLKVLNKCSWVNRWPARASSFIERGNNITGIEKRDVIQGKELCSKYLHAVIDSCNCRGVNGKQGGTLKNDCYEWRIDPNTDW</sequence>
<dbReference type="STRING" id="40296.A0A0A2KQ00"/>
<dbReference type="GO" id="GO:0016829">
    <property type="term" value="F:lyase activity"/>
    <property type="evidence" value="ECO:0007669"/>
    <property type="project" value="UniProtKB-KW"/>
</dbReference>
<evidence type="ECO:0000259" key="3">
    <source>
        <dbReference type="Pfam" id="PF12708"/>
    </source>
</evidence>
<feature type="region of interest" description="Disordered" evidence="1">
    <location>
        <begin position="1389"/>
        <end position="1443"/>
    </location>
</feature>
<dbReference type="InterPro" id="IPR039279">
    <property type="entry name" value="QRT3-like"/>
</dbReference>
<organism evidence="4 5">
    <name type="scientific">Penicillium italicum</name>
    <name type="common">Blue mold</name>
    <dbReference type="NCBI Taxonomy" id="40296"/>
    <lineage>
        <taxon>Eukaryota</taxon>
        <taxon>Fungi</taxon>
        <taxon>Dikarya</taxon>
        <taxon>Ascomycota</taxon>
        <taxon>Pezizomycotina</taxon>
        <taxon>Eurotiomycetes</taxon>
        <taxon>Eurotiomycetidae</taxon>
        <taxon>Eurotiales</taxon>
        <taxon>Aspergillaceae</taxon>
        <taxon>Penicillium</taxon>
    </lineage>
</organism>
<evidence type="ECO:0000313" key="4">
    <source>
        <dbReference type="EMBL" id="KGO66430.1"/>
    </source>
</evidence>
<protein>
    <submittedName>
        <fullName evidence="4">Pectin lyase fold/virulence factor</fullName>
    </submittedName>
</protein>
<dbReference type="GO" id="GO:0004650">
    <property type="term" value="F:polygalacturonase activity"/>
    <property type="evidence" value="ECO:0007669"/>
    <property type="project" value="InterPro"/>
</dbReference>
<evidence type="ECO:0000256" key="2">
    <source>
        <dbReference type="SAM" id="SignalP"/>
    </source>
</evidence>
<comment type="caution">
    <text evidence="4">The sequence shown here is derived from an EMBL/GenBank/DDBJ whole genome shotgun (WGS) entry which is preliminary data.</text>
</comment>
<feature type="region of interest" description="Disordered" evidence="1">
    <location>
        <begin position="1495"/>
        <end position="1535"/>
    </location>
</feature>
<feature type="compositionally biased region" description="Basic and acidic residues" evidence="1">
    <location>
        <begin position="770"/>
        <end position="782"/>
    </location>
</feature>
<feature type="domain" description="Rhamnogalacturonase A/B/Epimerase-like pectate lyase" evidence="3">
    <location>
        <begin position="906"/>
        <end position="963"/>
    </location>
</feature>
<dbReference type="Proteomes" id="UP000030104">
    <property type="component" value="Unassembled WGS sequence"/>
</dbReference>
<dbReference type="OrthoDB" id="1046782at2759"/>
<dbReference type="EMBL" id="JQGA01001418">
    <property type="protein sequence ID" value="KGO66430.1"/>
    <property type="molecule type" value="Genomic_DNA"/>
</dbReference>
<dbReference type="Pfam" id="PF12708">
    <property type="entry name" value="Pect-lyase_RHGA_epim"/>
    <property type="match status" value="2"/>
</dbReference>
<dbReference type="OMA" id="TPKECPP"/>
<name>A0A0A2KQ00_PENIT</name>
<dbReference type="PANTHER" id="PTHR33928:SF2">
    <property type="entry name" value="PECTATE LYASE SUPERFAMILY PROTEIN DOMAIN-CONTAINING PROTEIN-RELATED"/>
    <property type="match status" value="1"/>
</dbReference>
<accession>A0A0A2KQ00</accession>
<dbReference type="InterPro" id="IPR024535">
    <property type="entry name" value="RHGA/B-epi-like_pectate_lyase"/>
</dbReference>
<dbReference type="FunFam" id="2.160.20.10:FF:000043">
    <property type="entry name" value="Exo-beta-1,3-glucanase, putative"/>
    <property type="match status" value="1"/>
</dbReference>
<gene>
    <name evidence="4" type="ORF">PITC_067260</name>
</gene>
<feature type="domain" description="Rhamnogalacturonase A/B/Epimerase-like pectate lyase" evidence="3">
    <location>
        <begin position="536"/>
        <end position="763"/>
    </location>
</feature>
<keyword evidence="2" id="KW-0732">Signal</keyword>